<dbReference type="PIRSF" id="PIRSF001589">
    <property type="entry name" value="Asn_synthetase_glu-h"/>
    <property type="match status" value="1"/>
</dbReference>
<organism evidence="13 14">
    <name type="scientific">Streptomyces inusitatus</name>
    <dbReference type="NCBI Taxonomy" id="68221"/>
    <lineage>
        <taxon>Bacteria</taxon>
        <taxon>Bacillati</taxon>
        <taxon>Actinomycetota</taxon>
        <taxon>Actinomycetes</taxon>
        <taxon>Kitasatosporales</taxon>
        <taxon>Streptomycetaceae</taxon>
        <taxon>Streptomyces</taxon>
    </lineage>
</organism>
<dbReference type="EC" id="6.3.5.4" evidence="3"/>
<evidence type="ECO:0000259" key="12">
    <source>
        <dbReference type="PROSITE" id="PS51278"/>
    </source>
</evidence>
<accession>A0A918Q0J9</accession>
<keyword evidence="9" id="KW-0028">Amino-acid biosynthesis</keyword>
<keyword evidence="14" id="KW-1185">Reference proteome</keyword>
<dbReference type="Pfam" id="PF13522">
    <property type="entry name" value="GATase_6"/>
    <property type="match status" value="1"/>
</dbReference>
<evidence type="ECO:0000256" key="1">
    <source>
        <dbReference type="ARBA" id="ARBA00005187"/>
    </source>
</evidence>
<dbReference type="Pfam" id="PF00733">
    <property type="entry name" value="Asn_synthase"/>
    <property type="match status" value="1"/>
</dbReference>
<feature type="binding site" evidence="10">
    <location>
        <begin position="381"/>
        <end position="382"/>
    </location>
    <ligand>
        <name>ATP</name>
        <dbReference type="ChEBI" id="CHEBI:30616"/>
    </ligand>
</feature>
<evidence type="ECO:0000256" key="2">
    <source>
        <dbReference type="ARBA" id="ARBA00005752"/>
    </source>
</evidence>
<dbReference type="Proteomes" id="UP000630936">
    <property type="component" value="Unassembled WGS sequence"/>
</dbReference>
<name>A0A918Q0J9_9ACTN</name>
<feature type="active site" description="For GATase activity" evidence="9">
    <location>
        <position position="2"/>
    </location>
</feature>
<keyword evidence="7 9" id="KW-0315">Glutamine amidotransferase</keyword>
<evidence type="ECO:0000256" key="11">
    <source>
        <dbReference type="PIRSR" id="PIRSR001589-3"/>
    </source>
</evidence>
<dbReference type="NCBIfam" id="TIGR01536">
    <property type="entry name" value="asn_synth_AEB"/>
    <property type="match status" value="1"/>
</dbReference>
<keyword evidence="4 10" id="KW-0547">Nucleotide-binding</keyword>
<keyword evidence="6 9" id="KW-0061">Asparagine biosynthesis</keyword>
<feature type="binding site" evidence="10">
    <location>
        <position position="107"/>
    </location>
    <ligand>
        <name>L-glutamine</name>
        <dbReference type="ChEBI" id="CHEBI:58359"/>
    </ligand>
</feature>
<evidence type="ECO:0000256" key="3">
    <source>
        <dbReference type="ARBA" id="ARBA00012737"/>
    </source>
</evidence>
<keyword evidence="5 10" id="KW-0067">ATP-binding</keyword>
<feature type="domain" description="Glutamine amidotransferase type-2" evidence="12">
    <location>
        <begin position="2"/>
        <end position="220"/>
    </location>
</feature>
<evidence type="ECO:0000313" key="13">
    <source>
        <dbReference type="EMBL" id="GGZ29481.1"/>
    </source>
</evidence>
<dbReference type="Gene3D" id="3.40.50.620">
    <property type="entry name" value="HUPs"/>
    <property type="match status" value="1"/>
</dbReference>
<dbReference type="InterPro" id="IPR014729">
    <property type="entry name" value="Rossmann-like_a/b/a_fold"/>
</dbReference>
<evidence type="ECO:0000256" key="7">
    <source>
        <dbReference type="ARBA" id="ARBA00022962"/>
    </source>
</evidence>
<feature type="binding site" evidence="10">
    <location>
        <position position="267"/>
    </location>
    <ligand>
        <name>ATP</name>
        <dbReference type="ChEBI" id="CHEBI:30616"/>
    </ligand>
</feature>
<comment type="caution">
    <text evidence="13">The sequence shown here is derived from an EMBL/GenBank/DDBJ whole genome shotgun (WGS) entry which is preliminary data.</text>
</comment>
<dbReference type="InterPro" id="IPR051786">
    <property type="entry name" value="ASN_synthetase/amidase"/>
</dbReference>
<dbReference type="PANTHER" id="PTHR43284">
    <property type="entry name" value="ASPARAGINE SYNTHETASE (GLUTAMINE-HYDROLYZING)"/>
    <property type="match status" value="1"/>
</dbReference>
<dbReference type="GO" id="GO:0005524">
    <property type="term" value="F:ATP binding"/>
    <property type="evidence" value="ECO:0007669"/>
    <property type="project" value="UniProtKB-KW"/>
</dbReference>
<protein>
    <recommendedName>
        <fullName evidence="3">asparagine synthase (glutamine-hydrolyzing)</fullName>
        <ecNumber evidence="3">6.3.5.4</ecNumber>
    </recommendedName>
</protein>
<dbReference type="EMBL" id="BMWG01000005">
    <property type="protein sequence ID" value="GGZ29481.1"/>
    <property type="molecule type" value="Genomic_DNA"/>
</dbReference>
<feature type="binding site" evidence="10">
    <location>
        <position position="298"/>
    </location>
    <ligand>
        <name>ATP</name>
        <dbReference type="ChEBI" id="CHEBI:30616"/>
    </ligand>
</feature>
<evidence type="ECO:0000256" key="6">
    <source>
        <dbReference type="ARBA" id="ARBA00022888"/>
    </source>
</evidence>
<dbReference type="InterPro" id="IPR006426">
    <property type="entry name" value="Asn_synth_AEB"/>
</dbReference>
<dbReference type="GO" id="GO:0004066">
    <property type="term" value="F:asparagine synthase (glutamine-hydrolyzing) activity"/>
    <property type="evidence" value="ECO:0007669"/>
    <property type="project" value="UniProtKB-EC"/>
</dbReference>
<sequence length="613" mass="67411">MCGIAGWLDWERDLTHETATATVTAMARTLARRGPDDEGVWTAPRIGLGHRRLAVTDPGGGAQPMTALGEDDGRPLLVVSFSGEIHNHRELRAELRSRGHRFRTASDTEVLLAAHRQWGPEAVTRFAGMFAYALWDIERQTLHLGRDPLGVKPLYYAEHDSGVVFGSEPKALFASGLVEPEVDAEGLTDVFTVAAKRPGDAVYRTLREVRPGHLLSFGRGKSTSYRYWRLVSAPHQDDPDTTVATVRSLLERIVAEQTLADVPLGALLSGGIDSSVITALGAAVLTAGGRGPLATYSVDFAGGEDDFAADALHVSRDAPYVRAVVDHVGTKHQEVLVEPAALLAESGVALRARDYPGVGDLDVSLQLLFREVRRHLTVALSGEGADDAFGGYPWFAREADRPSGGFPWSAGVRDRNAVLSPGLRGRLDLHERLERRYREALREVPRLDGESGTDRRMREVYYLQHTRFLPFLLDRKDRMSMVHGLEVRVPCCDHRLIEYVWNVPWRLKSLGGREKGLLRAAVEDVLPAAVVHRPKSGFPVGQSPEYLRSVRDAVSDMISDPGAPAMELLDADALRAMVRGGQWVNGDFTPPPILPRALQLNDWLTEYGVRVVL</sequence>
<reference evidence="13" key="1">
    <citation type="journal article" date="2014" name="Int. J. Syst. Evol. Microbiol.">
        <title>Complete genome sequence of Corynebacterium casei LMG S-19264T (=DSM 44701T), isolated from a smear-ripened cheese.</title>
        <authorList>
            <consortium name="US DOE Joint Genome Institute (JGI-PGF)"/>
            <person name="Walter F."/>
            <person name="Albersmeier A."/>
            <person name="Kalinowski J."/>
            <person name="Ruckert C."/>
        </authorList>
    </citation>
    <scope>NUCLEOTIDE SEQUENCE</scope>
    <source>
        <strain evidence="13">JCM 4988</strain>
    </source>
</reference>
<dbReference type="PANTHER" id="PTHR43284:SF1">
    <property type="entry name" value="ASPARAGINE SYNTHETASE"/>
    <property type="match status" value="1"/>
</dbReference>
<evidence type="ECO:0000256" key="9">
    <source>
        <dbReference type="PIRSR" id="PIRSR001589-1"/>
    </source>
</evidence>
<evidence type="ECO:0000256" key="5">
    <source>
        <dbReference type="ARBA" id="ARBA00022840"/>
    </source>
</evidence>
<evidence type="ECO:0000256" key="8">
    <source>
        <dbReference type="ARBA" id="ARBA00048741"/>
    </source>
</evidence>
<dbReference type="RefSeq" id="WP_190122939.1">
    <property type="nucleotide sequence ID" value="NZ_BMWG01000005.1"/>
</dbReference>
<dbReference type="SUPFAM" id="SSF56235">
    <property type="entry name" value="N-terminal nucleophile aminohydrolases (Ntn hydrolases)"/>
    <property type="match status" value="1"/>
</dbReference>
<dbReference type="CDD" id="cd00712">
    <property type="entry name" value="AsnB"/>
    <property type="match status" value="1"/>
</dbReference>
<comment type="similarity">
    <text evidence="2">Belongs to the asparagine synthetase family.</text>
</comment>
<dbReference type="CDD" id="cd01991">
    <property type="entry name" value="Asn_synthase_B_C"/>
    <property type="match status" value="1"/>
</dbReference>
<gene>
    <name evidence="13" type="ORF">GCM10010387_23570</name>
</gene>
<comment type="pathway">
    <text evidence="1">Amino-acid biosynthesis; L-asparagine biosynthesis; L-asparagine from L-aspartate (L-Gln route): step 1/1.</text>
</comment>
<evidence type="ECO:0000256" key="4">
    <source>
        <dbReference type="ARBA" id="ARBA00022741"/>
    </source>
</evidence>
<dbReference type="InterPro" id="IPR017932">
    <property type="entry name" value="GATase_2_dom"/>
</dbReference>
<proteinExistence type="inferred from homology"/>
<comment type="catalytic activity">
    <reaction evidence="8">
        <text>L-aspartate + L-glutamine + ATP + H2O = L-asparagine + L-glutamate + AMP + diphosphate + H(+)</text>
        <dbReference type="Rhea" id="RHEA:12228"/>
        <dbReference type="ChEBI" id="CHEBI:15377"/>
        <dbReference type="ChEBI" id="CHEBI:15378"/>
        <dbReference type="ChEBI" id="CHEBI:29985"/>
        <dbReference type="ChEBI" id="CHEBI:29991"/>
        <dbReference type="ChEBI" id="CHEBI:30616"/>
        <dbReference type="ChEBI" id="CHEBI:33019"/>
        <dbReference type="ChEBI" id="CHEBI:58048"/>
        <dbReference type="ChEBI" id="CHEBI:58359"/>
        <dbReference type="ChEBI" id="CHEBI:456215"/>
        <dbReference type="EC" id="6.3.5.4"/>
    </reaction>
</comment>
<dbReference type="AlphaFoldDB" id="A0A918Q0J9"/>
<evidence type="ECO:0000256" key="10">
    <source>
        <dbReference type="PIRSR" id="PIRSR001589-2"/>
    </source>
</evidence>
<dbReference type="Gene3D" id="3.60.20.10">
    <property type="entry name" value="Glutamine Phosphoribosylpyrophosphate, subunit 1, domain 1"/>
    <property type="match status" value="1"/>
</dbReference>
<dbReference type="InterPro" id="IPR001962">
    <property type="entry name" value="Asn_synthase"/>
</dbReference>
<dbReference type="SUPFAM" id="SSF52402">
    <property type="entry name" value="Adenine nucleotide alpha hydrolases-like"/>
    <property type="match status" value="1"/>
</dbReference>
<feature type="site" description="Important for beta-aspartyl-AMP intermediate formation" evidence="11">
    <location>
        <position position="383"/>
    </location>
</feature>
<dbReference type="GO" id="GO:0006529">
    <property type="term" value="P:asparagine biosynthetic process"/>
    <property type="evidence" value="ECO:0007669"/>
    <property type="project" value="UniProtKB-KW"/>
</dbReference>
<dbReference type="PROSITE" id="PS51278">
    <property type="entry name" value="GATASE_TYPE_2"/>
    <property type="match status" value="1"/>
</dbReference>
<reference evidence="13" key="2">
    <citation type="submission" date="2020-09" db="EMBL/GenBank/DDBJ databases">
        <authorList>
            <person name="Sun Q."/>
            <person name="Ohkuma M."/>
        </authorList>
    </citation>
    <scope>NUCLEOTIDE SEQUENCE</scope>
    <source>
        <strain evidence="13">JCM 4988</strain>
    </source>
</reference>
<dbReference type="InterPro" id="IPR033738">
    <property type="entry name" value="AsnB_N"/>
</dbReference>
<dbReference type="InterPro" id="IPR029055">
    <property type="entry name" value="Ntn_hydrolases_N"/>
</dbReference>
<evidence type="ECO:0000313" key="14">
    <source>
        <dbReference type="Proteomes" id="UP000630936"/>
    </source>
</evidence>
<dbReference type="GO" id="GO:0005829">
    <property type="term" value="C:cytosol"/>
    <property type="evidence" value="ECO:0007669"/>
    <property type="project" value="TreeGrafter"/>
</dbReference>